<dbReference type="EMBL" id="CAJNON010000394">
    <property type="protein sequence ID" value="CAF1239508.1"/>
    <property type="molecule type" value="Genomic_DNA"/>
</dbReference>
<dbReference type="GO" id="GO:0007165">
    <property type="term" value="P:signal transduction"/>
    <property type="evidence" value="ECO:0007669"/>
    <property type="project" value="InterPro"/>
</dbReference>
<dbReference type="Pfam" id="PF13676">
    <property type="entry name" value="TIR_2"/>
    <property type="match status" value="1"/>
</dbReference>
<dbReference type="Proteomes" id="UP000663891">
    <property type="component" value="Unassembled WGS sequence"/>
</dbReference>
<organism evidence="2 3">
    <name type="scientific">Adineta steineri</name>
    <dbReference type="NCBI Taxonomy" id="433720"/>
    <lineage>
        <taxon>Eukaryota</taxon>
        <taxon>Metazoa</taxon>
        <taxon>Spiralia</taxon>
        <taxon>Gnathifera</taxon>
        <taxon>Rotifera</taxon>
        <taxon>Eurotatoria</taxon>
        <taxon>Bdelloidea</taxon>
        <taxon>Adinetida</taxon>
        <taxon>Adinetidae</taxon>
        <taxon>Adineta</taxon>
    </lineage>
</organism>
<gene>
    <name evidence="2" type="ORF">VCS650_LOCUS27712</name>
</gene>
<reference evidence="2" key="1">
    <citation type="submission" date="2021-02" db="EMBL/GenBank/DDBJ databases">
        <authorList>
            <person name="Nowell W R."/>
        </authorList>
    </citation>
    <scope>NUCLEOTIDE SEQUENCE</scope>
</reference>
<protein>
    <recommendedName>
        <fullName evidence="1">TIR domain-containing protein</fullName>
    </recommendedName>
</protein>
<name>A0A814Z8G9_9BILA</name>
<dbReference type="InterPro" id="IPR027417">
    <property type="entry name" value="P-loop_NTPase"/>
</dbReference>
<evidence type="ECO:0000259" key="1">
    <source>
        <dbReference type="Pfam" id="PF13676"/>
    </source>
</evidence>
<evidence type="ECO:0000313" key="3">
    <source>
        <dbReference type="Proteomes" id="UP000663891"/>
    </source>
</evidence>
<dbReference type="PANTHER" id="PTHR46270:SF2">
    <property type="entry name" value="TIR DOMAIN-CONTAINING PROTEIN"/>
    <property type="match status" value="1"/>
</dbReference>
<accession>A0A814Z8G9</accession>
<evidence type="ECO:0000313" key="2">
    <source>
        <dbReference type="EMBL" id="CAF1239508.1"/>
    </source>
</evidence>
<sequence>MASNEGKHVMLSYNHKSKNVVKAVFDTLKAENIPVWFDERDMDANMYDGMAAAVNNAAVVCCFMSPEYEKSRNCKRELEHAERLAKPIIPCMMTDRKVWKPSSSKWLALITGSMIAIDFSDASTENVVAKTRVIIDQIRKELPTRTAQSVTLFEPIRQKYLQQNRIKRMVNEEKSFPIEQNYINLAMVETKEQHEKEKNLKRQGDENAGLEQRQDAIRGTYEEIYGVKTSIDVTEIFEKCKNPTKKVLVLGRAGIGKSTFCQYVTYRWAKGELWSQYELVVLIHLLFCTPITYAICQGKSRLAT</sequence>
<dbReference type="AlphaFoldDB" id="A0A814Z8G9"/>
<feature type="domain" description="TIR" evidence="1">
    <location>
        <begin position="9"/>
        <end position="122"/>
    </location>
</feature>
<proteinExistence type="predicted"/>
<comment type="caution">
    <text evidence="2">The sequence shown here is derived from an EMBL/GenBank/DDBJ whole genome shotgun (WGS) entry which is preliminary data.</text>
</comment>
<dbReference type="Gene3D" id="3.40.50.10140">
    <property type="entry name" value="Toll/interleukin-1 receptor homology (TIR) domain"/>
    <property type="match status" value="1"/>
</dbReference>
<dbReference type="Gene3D" id="3.40.50.300">
    <property type="entry name" value="P-loop containing nucleotide triphosphate hydrolases"/>
    <property type="match status" value="1"/>
</dbReference>
<dbReference type="InterPro" id="IPR035897">
    <property type="entry name" value="Toll_tir_struct_dom_sf"/>
</dbReference>
<dbReference type="SUPFAM" id="SSF52200">
    <property type="entry name" value="Toll/Interleukin receptor TIR domain"/>
    <property type="match status" value="1"/>
</dbReference>
<dbReference type="OrthoDB" id="2148946at2759"/>
<dbReference type="PANTHER" id="PTHR46270">
    <property type="entry name" value="ARMADILLO-TYPE FOLD-RELATED"/>
    <property type="match status" value="1"/>
</dbReference>
<dbReference type="InterPro" id="IPR000157">
    <property type="entry name" value="TIR_dom"/>
</dbReference>